<dbReference type="Pfam" id="PF05167">
    <property type="entry name" value="DUF711"/>
    <property type="match status" value="1"/>
</dbReference>
<dbReference type="RefSeq" id="WP_075663799.1">
    <property type="nucleotide sequence ID" value="NZ_CP009247.1"/>
</dbReference>
<reference evidence="2 3" key="1">
    <citation type="submission" date="2014-08" db="EMBL/GenBank/DDBJ databases">
        <title>Complete genome sequence of Corynebacterium frankenforstense ST18(T) (=DSM 45800(T)), isolated from raw cow milk.</title>
        <authorList>
            <person name="Ruckert C."/>
            <person name="Albersmeier A."/>
            <person name="Winkler A."/>
            <person name="Lipski A."/>
            <person name="Kalinowski J."/>
        </authorList>
    </citation>
    <scope>NUCLEOTIDE SEQUENCE [LARGE SCALE GENOMIC DNA]</scope>
    <source>
        <strain evidence="2 3">ST18</strain>
    </source>
</reference>
<name>A0A1L7CSM1_9CORY</name>
<dbReference type="HAMAP" id="MF_01221">
    <property type="entry name" value="UPF0210"/>
    <property type="match status" value="1"/>
</dbReference>
<dbReference type="AlphaFoldDB" id="A0A1L7CSM1"/>
<dbReference type="OrthoDB" id="9763001at2"/>
<evidence type="ECO:0000313" key="3">
    <source>
        <dbReference type="Proteomes" id="UP000185434"/>
    </source>
</evidence>
<dbReference type="STRING" id="1437875.CFRA_05640"/>
<comment type="subunit">
    <text evidence="1">Homodimer.</text>
</comment>
<dbReference type="SUPFAM" id="SSF51998">
    <property type="entry name" value="PFL-like glycyl radical enzymes"/>
    <property type="match status" value="1"/>
</dbReference>
<dbReference type="PANTHER" id="PTHR37560:SF1">
    <property type="entry name" value="UPF0210 PROTEIN MJ1665"/>
    <property type="match status" value="1"/>
</dbReference>
<organism evidence="2 3">
    <name type="scientific">Corynebacterium frankenforstense DSM 45800</name>
    <dbReference type="NCBI Taxonomy" id="1437875"/>
    <lineage>
        <taxon>Bacteria</taxon>
        <taxon>Bacillati</taxon>
        <taxon>Actinomycetota</taxon>
        <taxon>Actinomycetes</taxon>
        <taxon>Mycobacteriales</taxon>
        <taxon>Corynebacteriaceae</taxon>
        <taxon>Corynebacterium</taxon>
    </lineage>
</organism>
<proteinExistence type="inferred from homology"/>
<dbReference type="PANTHER" id="PTHR37560">
    <property type="entry name" value="UPF0210 PROTEIN SPR0218"/>
    <property type="match status" value="1"/>
</dbReference>
<dbReference type="Proteomes" id="UP000185434">
    <property type="component" value="Chromosome"/>
</dbReference>
<dbReference type="Gene3D" id="3.20.70.20">
    <property type="match status" value="1"/>
</dbReference>
<comment type="similarity">
    <text evidence="1">Belongs to the UPF0210 family.</text>
</comment>
<accession>A0A1L7CSM1</accession>
<evidence type="ECO:0000256" key="1">
    <source>
        <dbReference type="HAMAP-Rule" id="MF_01221"/>
    </source>
</evidence>
<sequence>MALTLNAANILDTIEMIEKYRLDIRTVTMGISLLDCARPTMAETARAVHDKVVGQAKDLVSTCEAISSELGVPIVNKRISVTPVSLVTAAAEGDPVEVARALDAAAKEVGVNFIGGYSALVEKGATTSERRLIRSLPTALSETDVVCGSVNVASSRAGINMDAARAMGEVVKEAAALTADDSAIACAKLVVFANAVGDNPFMAGAFHGVEEPDCVVSVGVSGPGVVDRALGSLEGASLDQVAEEIKKAAFKITRTGQLVGNMAAERLGVPFGIVDLSLAPTAEVGDSVAQILEHMGLDQVGTHGTTAALALLNDAVKKGGMMACSRVGGLSGSFIPVSEDRGMIDAVRAGTLRIEKLEAMTSICSVGLDMIAIPGDTTAETIAAIIADESAIGMMNHKTTAVRVIPVPGTEPGDDVNFGGLLGHAPVIDVNQVAATEFIHRGGFIPAPVHGFRN</sequence>
<protein>
    <recommendedName>
        <fullName evidence="1">UPF0210 protein CFRA_05640</fullName>
    </recommendedName>
</protein>
<dbReference type="NCBIfam" id="NF003700">
    <property type="entry name" value="PRK05313.1"/>
    <property type="match status" value="1"/>
</dbReference>
<evidence type="ECO:0000313" key="2">
    <source>
        <dbReference type="EMBL" id="APT88811.1"/>
    </source>
</evidence>
<dbReference type="KEGG" id="cfk:CFRA_05640"/>
<gene>
    <name evidence="2" type="ORF">CFRA_05640</name>
</gene>
<keyword evidence="3" id="KW-1185">Reference proteome</keyword>
<dbReference type="CDD" id="cd08025">
    <property type="entry name" value="RNR_PFL_like_DUF711"/>
    <property type="match status" value="1"/>
</dbReference>
<dbReference type="EMBL" id="CP009247">
    <property type="protein sequence ID" value="APT88811.1"/>
    <property type="molecule type" value="Genomic_DNA"/>
</dbReference>
<dbReference type="InterPro" id="IPR007841">
    <property type="entry name" value="UPF0210"/>
</dbReference>